<organism evidence="5 6">
    <name type="scientific">Ramlibacter agri</name>
    <dbReference type="NCBI Taxonomy" id="2728837"/>
    <lineage>
        <taxon>Bacteria</taxon>
        <taxon>Pseudomonadati</taxon>
        <taxon>Pseudomonadota</taxon>
        <taxon>Betaproteobacteria</taxon>
        <taxon>Burkholderiales</taxon>
        <taxon>Comamonadaceae</taxon>
        <taxon>Ramlibacter</taxon>
    </lineage>
</organism>
<dbReference type="Pfam" id="PF12802">
    <property type="entry name" value="MarR_2"/>
    <property type="match status" value="1"/>
</dbReference>
<keyword evidence="6" id="KW-1185">Reference proteome</keyword>
<protein>
    <submittedName>
        <fullName evidence="5">Winged helix-turn-helix transcriptional regulator</fullName>
    </submittedName>
</protein>
<dbReference type="InterPro" id="IPR036390">
    <property type="entry name" value="WH_DNA-bd_sf"/>
</dbReference>
<dbReference type="RefSeq" id="WP_169418825.1">
    <property type="nucleotide sequence ID" value="NZ_JABBFX010000001.1"/>
</dbReference>
<reference evidence="5 6" key="1">
    <citation type="submission" date="2020-04" db="EMBL/GenBank/DDBJ databases">
        <title>Ramlibacter sp. G-1-2-2 isolated from soil.</title>
        <authorList>
            <person name="Dahal R.H."/>
        </authorList>
    </citation>
    <scope>NUCLEOTIDE SEQUENCE [LARGE SCALE GENOMIC DNA]</scope>
    <source>
        <strain evidence="5 6">G-1-2-2</strain>
    </source>
</reference>
<dbReference type="InterPro" id="IPR036388">
    <property type="entry name" value="WH-like_DNA-bd_sf"/>
</dbReference>
<proteinExistence type="predicted"/>
<dbReference type="SMART" id="SM00347">
    <property type="entry name" value="HTH_MARR"/>
    <property type="match status" value="1"/>
</dbReference>
<evidence type="ECO:0000313" key="5">
    <source>
        <dbReference type="EMBL" id="NML44716.1"/>
    </source>
</evidence>
<dbReference type="AlphaFoldDB" id="A0A848H156"/>
<dbReference type="GO" id="GO:0003677">
    <property type="term" value="F:DNA binding"/>
    <property type="evidence" value="ECO:0007669"/>
    <property type="project" value="UniProtKB-KW"/>
</dbReference>
<dbReference type="EMBL" id="JABBFX010000001">
    <property type="protein sequence ID" value="NML44716.1"/>
    <property type="molecule type" value="Genomic_DNA"/>
</dbReference>
<sequence>MSSVHTLPLHGDSLSQASPWDEIDEAGSGLHIDDFITTVTGLAGNALRRHVTLPYAEQFGLSVSEWRMLSVLADSRELPFSELVQRSATDKGQVSRTLRLMEERSLVTLRTEGVIPRKKVLCRITPEGLALYEQIMPIARRRQAEMIRQLSVEERRAIYGALRRLREMCGSTPAQSDDSQF</sequence>
<evidence type="ECO:0000259" key="4">
    <source>
        <dbReference type="PROSITE" id="PS50995"/>
    </source>
</evidence>
<accession>A0A848H156</accession>
<dbReference type="PANTHER" id="PTHR35790:SF4">
    <property type="entry name" value="HTH-TYPE TRANSCRIPTIONAL REGULATOR PCHR"/>
    <property type="match status" value="1"/>
</dbReference>
<gene>
    <name evidence="5" type="ORF">HHL11_13205</name>
</gene>
<dbReference type="Gene3D" id="1.10.10.10">
    <property type="entry name" value="Winged helix-like DNA-binding domain superfamily/Winged helix DNA-binding domain"/>
    <property type="match status" value="1"/>
</dbReference>
<evidence type="ECO:0000313" key="6">
    <source>
        <dbReference type="Proteomes" id="UP000541185"/>
    </source>
</evidence>
<dbReference type="PROSITE" id="PS50995">
    <property type="entry name" value="HTH_MARR_2"/>
    <property type="match status" value="1"/>
</dbReference>
<keyword evidence="3" id="KW-0804">Transcription</keyword>
<name>A0A848H156_9BURK</name>
<keyword evidence="1" id="KW-0805">Transcription regulation</keyword>
<dbReference type="PANTHER" id="PTHR35790">
    <property type="entry name" value="HTH-TYPE TRANSCRIPTIONAL REGULATOR PCHR"/>
    <property type="match status" value="1"/>
</dbReference>
<feature type="domain" description="HTH marR-type" evidence="4">
    <location>
        <begin position="33"/>
        <end position="167"/>
    </location>
</feature>
<dbReference type="InterPro" id="IPR000835">
    <property type="entry name" value="HTH_MarR-typ"/>
</dbReference>
<dbReference type="InterPro" id="IPR052067">
    <property type="entry name" value="Metal_resp_HTH_trans_reg"/>
</dbReference>
<dbReference type="SUPFAM" id="SSF46785">
    <property type="entry name" value="Winged helix' DNA-binding domain"/>
    <property type="match status" value="1"/>
</dbReference>
<evidence type="ECO:0000256" key="3">
    <source>
        <dbReference type="ARBA" id="ARBA00023163"/>
    </source>
</evidence>
<dbReference type="Proteomes" id="UP000541185">
    <property type="component" value="Unassembled WGS sequence"/>
</dbReference>
<evidence type="ECO:0000256" key="1">
    <source>
        <dbReference type="ARBA" id="ARBA00023015"/>
    </source>
</evidence>
<comment type="caution">
    <text evidence="5">The sequence shown here is derived from an EMBL/GenBank/DDBJ whole genome shotgun (WGS) entry which is preliminary data.</text>
</comment>
<keyword evidence="2" id="KW-0238">DNA-binding</keyword>
<evidence type="ECO:0000256" key="2">
    <source>
        <dbReference type="ARBA" id="ARBA00023125"/>
    </source>
</evidence>
<dbReference type="GO" id="GO:0003700">
    <property type="term" value="F:DNA-binding transcription factor activity"/>
    <property type="evidence" value="ECO:0007669"/>
    <property type="project" value="InterPro"/>
</dbReference>